<keyword evidence="2" id="KW-1185">Reference proteome</keyword>
<dbReference type="EMBL" id="JAVYJV010000008">
    <property type="protein sequence ID" value="KAK4364143.1"/>
    <property type="molecule type" value="Genomic_DNA"/>
</dbReference>
<sequence length="139" mass="16191">MLYGDKYYFILNQESRPVGSGRGAPGVEDSTFWSKENEIKAGNDENEVKQSKNMTLNSRYMKPEKVLNTWAKLLKAQEKMLNTQAKVLKAQDKVLKTQVKVLKTQNCPAWHNVHEKYWELKYGRPRKFLSGNFKFCTLL</sequence>
<name>A0AAE1S7H8_9SOLA</name>
<evidence type="ECO:0000313" key="2">
    <source>
        <dbReference type="Proteomes" id="UP001291623"/>
    </source>
</evidence>
<comment type="caution">
    <text evidence="1">The sequence shown here is derived from an EMBL/GenBank/DDBJ whole genome shotgun (WGS) entry which is preliminary data.</text>
</comment>
<dbReference type="Proteomes" id="UP001291623">
    <property type="component" value="Unassembled WGS sequence"/>
</dbReference>
<proteinExistence type="predicted"/>
<dbReference type="AlphaFoldDB" id="A0AAE1S7H8"/>
<organism evidence="1 2">
    <name type="scientific">Anisodus tanguticus</name>
    <dbReference type="NCBI Taxonomy" id="243964"/>
    <lineage>
        <taxon>Eukaryota</taxon>
        <taxon>Viridiplantae</taxon>
        <taxon>Streptophyta</taxon>
        <taxon>Embryophyta</taxon>
        <taxon>Tracheophyta</taxon>
        <taxon>Spermatophyta</taxon>
        <taxon>Magnoliopsida</taxon>
        <taxon>eudicotyledons</taxon>
        <taxon>Gunneridae</taxon>
        <taxon>Pentapetalae</taxon>
        <taxon>asterids</taxon>
        <taxon>lamiids</taxon>
        <taxon>Solanales</taxon>
        <taxon>Solanaceae</taxon>
        <taxon>Solanoideae</taxon>
        <taxon>Hyoscyameae</taxon>
        <taxon>Anisodus</taxon>
    </lineage>
</organism>
<protein>
    <submittedName>
        <fullName evidence="1">Uncharacterized protein</fullName>
    </submittedName>
</protein>
<evidence type="ECO:0000313" key="1">
    <source>
        <dbReference type="EMBL" id="KAK4364143.1"/>
    </source>
</evidence>
<accession>A0AAE1S7H8</accession>
<reference evidence="1" key="1">
    <citation type="submission" date="2023-12" db="EMBL/GenBank/DDBJ databases">
        <title>Genome assembly of Anisodus tanguticus.</title>
        <authorList>
            <person name="Wang Y.-J."/>
        </authorList>
    </citation>
    <scope>NUCLEOTIDE SEQUENCE</scope>
    <source>
        <strain evidence="1">KB-2021</strain>
        <tissue evidence="1">Leaf</tissue>
    </source>
</reference>
<gene>
    <name evidence="1" type="ORF">RND71_015501</name>
</gene>